<accession>A0ABU6DUL6</accession>
<dbReference type="Pfam" id="PF09346">
    <property type="entry name" value="SMI1_KNR4"/>
    <property type="match status" value="1"/>
</dbReference>
<proteinExistence type="predicted"/>
<dbReference type="SUPFAM" id="SSF160631">
    <property type="entry name" value="SMI1/KNR4-like"/>
    <property type="match status" value="1"/>
</dbReference>
<comment type="caution">
    <text evidence="2">The sequence shown here is derived from an EMBL/GenBank/DDBJ whole genome shotgun (WGS) entry which is preliminary data.</text>
</comment>
<feature type="domain" description="Knr4/Smi1-like" evidence="1">
    <location>
        <begin position="18"/>
        <end position="123"/>
    </location>
</feature>
<reference evidence="2 3" key="1">
    <citation type="submission" date="2019-08" db="EMBL/GenBank/DDBJ databases">
        <title>Five species of Acinetobacter isolated from floral nectar and animal pollinators.</title>
        <authorList>
            <person name="Hendry T.A."/>
        </authorList>
    </citation>
    <scope>NUCLEOTIDE SEQUENCE [LARGE SCALE GENOMIC DNA]</scope>
    <source>
        <strain evidence="2 3">MD18.27</strain>
    </source>
</reference>
<sequence length="132" mass="15229">MPSKKRCTPHWTKCPKTSYLNLIQNHDGLYLDDNSFDFVNIYGDQDEREIVFYSYFEKSLDGDILSNQENINDLDNGGIHNLVIFGRSGNGDYVCFDYRKNPTGDNPKVVLVYHDDEIQLYADGGESRCKFI</sequence>
<gene>
    <name evidence="2" type="ORF">I2F25_10765</name>
</gene>
<protein>
    <submittedName>
        <fullName evidence="2">SMI1/KNR4 family protein</fullName>
    </submittedName>
</protein>
<name>A0ABU6DUL6_9GAMM</name>
<dbReference type="InterPro" id="IPR018958">
    <property type="entry name" value="Knr4/Smi1-like_dom"/>
</dbReference>
<dbReference type="RefSeq" id="WP_325775905.1">
    <property type="nucleotide sequence ID" value="NZ_VTDN01000008.1"/>
</dbReference>
<dbReference type="EMBL" id="VTDN01000008">
    <property type="protein sequence ID" value="MEB5477523.1"/>
    <property type="molecule type" value="Genomic_DNA"/>
</dbReference>
<keyword evidence="3" id="KW-1185">Reference proteome</keyword>
<organism evidence="2 3">
    <name type="scientific">Acinetobacter pollinis</name>
    <dbReference type="NCBI Taxonomy" id="2605270"/>
    <lineage>
        <taxon>Bacteria</taxon>
        <taxon>Pseudomonadati</taxon>
        <taxon>Pseudomonadota</taxon>
        <taxon>Gammaproteobacteria</taxon>
        <taxon>Moraxellales</taxon>
        <taxon>Moraxellaceae</taxon>
        <taxon>Acinetobacter</taxon>
    </lineage>
</organism>
<dbReference type="InterPro" id="IPR037883">
    <property type="entry name" value="Knr4/Smi1-like_sf"/>
</dbReference>
<evidence type="ECO:0000313" key="2">
    <source>
        <dbReference type="EMBL" id="MEB5477523.1"/>
    </source>
</evidence>
<dbReference type="Gene3D" id="3.40.1580.10">
    <property type="entry name" value="SMI1/KNR4-like"/>
    <property type="match status" value="1"/>
</dbReference>
<evidence type="ECO:0000259" key="1">
    <source>
        <dbReference type="Pfam" id="PF09346"/>
    </source>
</evidence>
<dbReference type="Proteomes" id="UP001339883">
    <property type="component" value="Unassembled WGS sequence"/>
</dbReference>
<evidence type="ECO:0000313" key="3">
    <source>
        <dbReference type="Proteomes" id="UP001339883"/>
    </source>
</evidence>